<dbReference type="PANTHER" id="PTHR43718">
    <property type="entry name" value="LON PROTEASE"/>
    <property type="match status" value="1"/>
</dbReference>
<dbReference type="GO" id="GO:0004176">
    <property type="term" value="F:ATP-dependent peptidase activity"/>
    <property type="evidence" value="ECO:0007669"/>
    <property type="project" value="InterPro"/>
</dbReference>
<dbReference type="EMBL" id="CP014688">
    <property type="protein sequence ID" value="AQT06631.1"/>
    <property type="molecule type" value="Genomic_DNA"/>
</dbReference>
<dbReference type="InterPro" id="IPR003593">
    <property type="entry name" value="AAA+_ATPase"/>
</dbReference>
<feature type="domain" description="AAA+ ATPase" evidence="2">
    <location>
        <begin position="100"/>
        <end position="248"/>
    </location>
</feature>
<proteinExistence type="predicted"/>
<dbReference type="InterPro" id="IPR003959">
    <property type="entry name" value="ATPase_AAA_core"/>
</dbReference>
<dbReference type="KEGG" id="aper:A0U91_16625"/>
<evidence type="ECO:0000313" key="4">
    <source>
        <dbReference type="Proteomes" id="UP000189055"/>
    </source>
</evidence>
<dbReference type="Proteomes" id="UP000189055">
    <property type="component" value="Plasmid pAC1084_1"/>
</dbReference>
<dbReference type="InterPro" id="IPR027417">
    <property type="entry name" value="P-loop_NTPase"/>
</dbReference>
<keyword evidence="3" id="KW-0614">Plasmid</keyword>
<dbReference type="AlphaFoldDB" id="A0A1U9LJN1"/>
<sequence>MQRKFPENEKNKNAESKQNPSKDKSVRVISEKFIWPDPPRLTDDKLKKVRCLIRPVFLKYFLVNDDLLSKVREAFPHAADAITLLSRSDSDVLDWGEITPIRPVILVGPPGCGKSSLARFYCEKAGIPSKIVNATGISESMTLSGSHRSWGSSAPSIVTEWIAETKSANPCIIVDEIDKAPIGVQYGNILDTLLQLLEPEDAKLFYDLSLNTSVDASYVRWIFTANNISKLPPALKSRCSVVHMKAPGKEHVAKIAKNIVKKIADERKISSDWFELTPMDVSALENIFSGDIRSLKPMITAILKDRVQTWAKA</sequence>
<dbReference type="Pfam" id="PF00004">
    <property type="entry name" value="AAA"/>
    <property type="match status" value="1"/>
</dbReference>
<dbReference type="PANTHER" id="PTHR43718:SF2">
    <property type="entry name" value="LON PROTEASE HOMOLOG, MITOCHONDRIAL"/>
    <property type="match status" value="1"/>
</dbReference>
<evidence type="ECO:0000313" key="3">
    <source>
        <dbReference type="EMBL" id="AQT06631.1"/>
    </source>
</evidence>
<protein>
    <recommendedName>
        <fullName evidence="2">AAA+ ATPase domain-containing protein</fullName>
    </recommendedName>
</protein>
<gene>
    <name evidence="3" type="ORF">A0U91_16625</name>
</gene>
<dbReference type="GO" id="GO:0005524">
    <property type="term" value="F:ATP binding"/>
    <property type="evidence" value="ECO:0007669"/>
    <property type="project" value="InterPro"/>
</dbReference>
<evidence type="ECO:0000259" key="2">
    <source>
        <dbReference type="SMART" id="SM00382"/>
    </source>
</evidence>
<dbReference type="GO" id="GO:0004252">
    <property type="term" value="F:serine-type endopeptidase activity"/>
    <property type="evidence" value="ECO:0007669"/>
    <property type="project" value="InterPro"/>
</dbReference>
<dbReference type="Gene3D" id="3.40.50.300">
    <property type="entry name" value="P-loop containing nucleotide triphosphate hydrolases"/>
    <property type="match status" value="1"/>
</dbReference>
<reference evidence="3 4" key="1">
    <citation type="submission" date="2016-03" db="EMBL/GenBank/DDBJ databases">
        <title>Acetic acid bacteria sequencing.</title>
        <authorList>
            <person name="Brandt J."/>
            <person name="Jakob F."/>
            <person name="Vogel R.F."/>
        </authorList>
    </citation>
    <scope>NUCLEOTIDE SEQUENCE [LARGE SCALE GENOMIC DNA]</scope>
    <source>
        <strain evidence="3 4">TMW2.1084</strain>
        <plasmid evidence="4">pac1084_1</plasmid>
    </source>
</reference>
<organism evidence="3 4">
    <name type="scientific">Acetobacter persici</name>
    <dbReference type="NCBI Taxonomy" id="1076596"/>
    <lineage>
        <taxon>Bacteria</taxon>
        <taxon>Pseudomonadati</taxon>
        <taxon>Pseudomonadota</taxon>
        <taxon>Alphaproteobacteria</taxon>
        <taxon>Acetobacterales</taxon>
        <taxon>Acetobacteraceae</taxon>
        <taxon>Acetobacter</taxon>
    </lineage>
</organism>
<dbReference type="GO" id="GO:0051131">
    <property type="term" value="P:chaperone-mediated protein complex assembly"/>
    <property type="evidence" value="ECO:0007669"/>
    <property type="project" value="TreeGrafter"/>
</dbReference>
<accession>A0A1U9LJN1</accession>
<dbReference type="GO" id="GO:0016887">
    <property type="term" value="F:ATP hydrolysis activity"/>
    <property type="evidence" value="ECO:0007669"/>
    <property type="project" value="InterPro"/>
</dbReference>
<dbReference type="GO" id="GO:0007005">
    <property type="term" value="P:mitochondrion organization"/>
    <property type="evidence" value="ECO:0007669"/>
    <property type="project" value="TreeGrafter"/>
</dbReference>
<evidence type="ECO:0000256" key="1">
    <source>
        <dbReference type="SAM" id="MobiDB-lite"/>
    </source>
</evidence>
<dbReference type="GO" id="GO:0006515">
    <property type="term" value="P:protein quality control for misfolded or incompletely synthesized proteins"/>
    <property type="evidence" value="ECO:0007669"/>
    <property type="project" value="TreeGrafter"/>
</dbReference>
<dbReference type="SUPFAM" id="SSF52540">
    <property type="entry name" value="P-loop containing nucleoside triphosphate hydrolases"/>
    <property type="match status" value="1"/>
</dbReference>
<dbReference type="GO" id="GO:0003697">
    <property type="term" value="F:single-stranded DNA binding"/>
    <property type="evidence" value="ECO:0007669"/>
    <property type="project" value="TreeGrafter"/>
</dbReference>
<dbReference type="SMART" id="SM00382">
    <property type="entry name" value="AAA"/>
    <property type="match status" value="1"/>
</dbReference>
<name>A0A1U9LJN1_9PROT</name>
<dbReference type="InterPro" id="IPR027065">
    <property type="entry name" value="Lon_Prtase"/>
</dbReference>
<geneLocation type="plasmid" evidence="4">
    <name>pac1084_1</name>
</geneLocation>
<feature type="region of interest" description="Disordered" evidence="1">
    <location>
        <begin position="1"/>
        <end position="25"/>
    </location>
</feature>